<dbReference type="EMBL" id="JASJOT010000060">
    <property type="protein sequence ID" value="MDJ1498813.1"/>
    <property type="molecule type" value="Genomic_DNA"/>
</dbReference>
<dbReference type="Proteomes" id="UP001228581">
    <property type="component" value="Unassembled WGS sequence"/>
</dbReference>
<gene>
    <name evidence="2" type="ORF">QNI19_38140</name>
</gene>
<keyword evidence="3" id="KW-1185">Reference proteome</keyword>
<protein>
    <submittedName>
        <fullName evidence="2">Uncharacterized protein</fullName>
    </submittedName>
</protein>
<feature type="signal peptide" evidence="1">
    <location>
        <begin position="1"/>
        <end position="19"/>
    </location>
</feature>
<reference evidence="2 3" key="1">
    <citation type="submission" date="2023-05" db="EMBL/GenBank/DDBJ databases">
        <authorList>
            <person name="Zhang X."/>
        </authorList>
    </citation>
    <scope>NUCLEOTIDE SEQUENCE [LARGE SCALE GENOMIC DNA]</scope>
    <source>
        <strain evidence="2 3">DM2B3-1</strain>
    </source>
</reference>
<name>A0ABT7CYG0_9BACT</name>
<dbReference type="RefSeq" id="WP_314005630.1">
    <property type="nucleotide sequence ID" value="NZ_JASJOT010000060.1"/>
</dbReference>
<feature type="chain" id="PRO_5047295645" evidence="1">
    <location>
        <begin position="20"/>
        <end position="248"/>
    </location>
</feature>
<evidence type="ECO:0000256" key="1">
    <source>
        <dbReference type="SAM" id="SignalP"/>
    </source>
</evidence>
<proteinExistence type="predicted"/>
<evidence type="ECO:0000313" key="3">
    <source>
        <dbReference type="Proteomes" id="UP001228581"/>
    </source>
</evidence>
<sequence>MRRATLILLIICAIAKVNAQTNMQLDDSLRLKLLIKKYNSLIYQTEQLQIKLASYVQDTTTTTDTLKKVAFIETINLANELTNNLKKANKYILTSSKKTNEIISASQVNYYLIFSEQASKELSAYEISEPLNYAMRLTKLNKEVGNFKVIVKDTSKLFLLSSKVNVSVQVFNKDSQLESGWRVSGTYLYLPGEKVDLRRTNSAGGRMRPGNIKLILEKSGKTLIKEHFLDATDDSTWKIDVYLNDYNL</sequence>
<keyword evidence="1" id="KW-0732">Signal</keyword>
<evidence type="ECO:0000313" key="2">
    <source>
        <dbReference type="EMBL" id="MDJ1498813.1"/>
    </source>
</evidence>
<accession>A0ABT7CYG0</accession>
<organism evidence="2 3">
    <name type="scientific">Xanthocytophaga flava</name>
    <dbReference type="NCBI Taxonomy" id="3048013"/>
    <lineage>
        <taxon>Bacteria</taxon>
        <taxon>Pseudomonadati</taxon>
        <taxon>Bacteroidota</taxon>
        <taxon>Cytophagia</taxon>
        <taxon>Cytophagales</taxon>
        <taxon>Rhodocytophagaceae</taxon>
        <taxon>Xanthocytophaga</taxon>
    </lineage>
</organism>
<comment type="caution">
    <text evidence="2">The sequence shown here is derived from an EMBL/GenBank/DDBJ whole genome shotgun (WGS) entry which is preliminary data.</text>
</comment>